<sequence>MKPNYVLQSVRSLDWDTAIFQKKINTTYIIPYPRPAIVTQPVDIHYNFCKLKPLSPEETLEEQLLLESIAWPETPSLPSPLFMNSSSDPAHSTFTILPRKREGQWQIGDNLEALIKIYDFMGRPKKYGGDVLLAQLHNPTLGAGVAGQVVDHLNGSYSAVFSLLWEGSAQVEVTLVHPSEAVTELRRVNIEEPDRIYFKSQFRSSLLTRTTTCNVCLRPTQPVCNYTDLRTGEPWFCYKPENMSCDTRISNYNGGYKESLTTMEKLFQSGVNMKVSIPASGPANVTVFPKQKAISRFRASRMSEGEQPFAWARQLEDTAASWLRSGLTEEEARLLNLVVLEQFVEGLPEATAHWVCCHRPPDLTTAVTLAEDHLAAGLLPAPQASRPRGGASERPPLPAARRRRGVTRRQPGATGSRTNAGTRLLEVRTAGTSAPGLPANGGRSGVVGQVFRVAGAPAPAPGPEGRTAYRGKTHRVKVAVSPRLSHPLILGTDWFHSLLGQYAGMRSRSVNSCDVCAALSSDVGSTDTDSGGEEVDGTSTEAPLPPVMHPTEDFPLEQSRDDTLCSAYDQVIDIDGRLVCPDAARTYPHFQLRNDRLYRVSRDTHTNEIRTQLLVSQSRRETIFQAAHSNPMAGHLGCEKTLECIMARFYWPGSWADVRRCCQLEVNSSSVESKPSGYYYQDVWRALGGTTVHQFNTSSAITRCLKGKLVHMYGDSTMRQWFEYLNAALPDLKEFNLHSHKSVGPLMALDYANNIFVMFRAHGPPLRTVSVPSMELHYIANELDNVLGGSNTVVVFGIWAHFDTFPIGFYIRRLMSIRSAVVRLLSRAPDTVVVIRTGNPKPYTILGAFVNSDWYTFQRLKALKAIFKGLNVHLVDAWEMVLAHHLPHSMHPQPSIIKNMINVFLSYICPPKGGFTSWADFLILGLKAFSG</sequence>
<dbReference type="PANTHER" id="PTHR16165">
    <property type="entry name" value="NXPE FAMILY MEMBER"/>
    <property type="match status" value="1"/>
</dbReference>
<dbReference type="RefSeq" id="XP_005754096.1">
    <property type="nucleotide sequence ID" value="XM_005754039.1"/>
</dbReference>
<dbReference type="GO" id="GO:0007399">
    <property type="term" value="P:nervous system development"/>
    <property type="evidence" value="ECO:0007669"/>
    <property type="project" value="UniProtKB-ARBA"/>
</dbReference>
<dbReference type="InterPro" id="IPR003309">
    <property type="entry name" value="SCAN_dom"/>
</dbReference>
<dbReference type="InterPro" id="IPR026845">
    <property type="entry name" value="NXPH/NXPE"/>
</dbReference>
<dbReference type="SUPFAM" id="SSF47353">
    <property type="entry name" value="Retrovirus capsid dimerization domain-like"/>
    <property type="match status" value="1"/>
</dbReference>
<feature type="domain" description="SCAN box" evidence="4">
    <location>
        <begin position="296"/>
        <end position="372"/>
    </location>
</feature>
<evidence type="ECO:0000256" key="2">
    <source>
        <dbReference type="ARBA" id="ARBA00039658"/>
    </source>
</evidence>
<dbReference type="InterPro" id="IPR014756">
    <property type="entry name" value="Ig_E-set"/>
</dbReference>
<accession>A0A9Y3VVK1</accession>
<comment type="similarity">
    <text evidence="1">Belongs to the NXPE family.</text>
</comment>
<dbReference type="AlphaFoldDB" id="A0A9Y3VVK1"/>
<dbReference type="Pfam" id="PF24536">
    <property type="entry name" value="NXPE4_C"/>
    <property type="match status" value="1"/>
</dbReference>
<protein>
    <recommendedName>
        <fullName evidence="2">Gypsy retrotransposon integrase-like protein 1</fullName>
    </recommendedName>
</protein>
<evidence type="ECO:0000256" key="3">
    <source>
        <dbReference type="SAM" id="MobiDB-lite"/>
    </source>
</evidence>
<dbReference type="GeneID" id="102212518"/>
<feature type="region of interest" description="Disordered" evidence="3">
    <location>
        <begin position="379"/>
        <end position="420"/>
    </location>
</feature>
<dbReference type="InterPro" id="IPR041588">
    <property type="entry name" value="Integrase_H2C2"/>
</dbReference>
<dbReference type="Pfam" id="PF17921">
    <property type="entry name" value="Integrase_H2C2"/>
    <property type="match status" value="1"/>
</dbReference>
<evidence type="ECO:0000313" key="6">
    <source>
        <dbReference type="RefSeq" id="XP_005754096.1"/>
    </source>
</evidence>
<dbReference type="Pfam" id="PF02023">
    <property type="entry name" value="SCAN"/>
    <property type="match status" value="1"/>
</dbReference>
<dbReference type="Pfam" id="PF06312">
    <property type="entry name" value="Neurexophilin"/>
    <property type="match status" value="1"/>
</dbReference>
<dbReference type="FunFam" id="1.10.340.70:FF:000001">
    <property type="entry name" value="Retrovirus-related Pol polyprotein from transposon gypsy-like Protein"/>
    <property type="match status" value="1"/>
</dbReference>
<evidence type="ECO:0000259" key="4">
    <source>
        <dbReference type="PROSITE" id="PS50804"/>
    </source>
</evidence>
<reference evidence="6" key="1">
    <citation type="submission" date="2025-08" db="UniProtKB">
        <authorList>
            <consortium name="RefSeq"/>
        </authorList>
    </citation>
    <scope>IDENTIFICATION</scope>
</reference>
<dbReference type="InterPro" id="IPR057106">
    <property type="entry name" value="NXPE4_C"/>
</dbReference>
<organism evidence="5 6">
    <name type="scientific">Pundamilia nyererei</name>
    <dbReference type="NCBI Taxonomy" id="303518"/>
    <lineage>
        <taxon>Eukaryota</taxon>
        <taxon>Metazoa</taxon>
        <taxon>Chordata</taxon>
        <taxon>Craniata</taxon>
        <taxon>Vertebrata</taxon>
        <taxon>Euteleostomi</taxon>
        <taxon>Actinopterygii</taxon>
        <taxon>Neopterygii</taxon>
        <taxon>Teleostei</taxon>
        <taxon>Neoteleostei</taxon>
        <taxon>Acanthomorphata</taxon>
        <taxon>Ovalentaria</taxon>
        <taxon>Cichlomorphae</taxon>
        <taxon>Cichliformes</taxon>
        <taxon>Cichlidae</taxon>
        <taxon>African cichlids</taxon>
        <taxon>Pseudocrenilabrinae</taxon>
        <taxon>Haplochromini</taxon>
        <taxon>Pundamilia</taxon>
    </lineage>
</organism>
<evidence type="ECO:0000256" key="1">
    <source>
        <dbReference type="ARBA" id="ARBA00005431"/>
    </source>
</evidence>
<dbReference type="Gene3D" id="1.10.340.70">
    <property type="match status" value="1"/>
</dbReference>
<keyword evidence="5" id="KW-1185">Reference proteome</keyword>
<gene>
    <name evidence="6" type="primary">LOC102212518</name>
</gene>
<dbReference type="Proteomes" id="UP000695023">
    <property type="component" value="Unplaced"/>
</dbReference>
<dbReference type="PANTHER" id="PTHR16165:SF9">
    <property type="entry name" value="NXPE FAMILY MEMBER 3"/>
    <property type="match status" value="1"/>
</dbReference>
<evidence type="ECO:0000313" key="5">
    <source>
        <dbReference type="Proteomes" id="UP000695023"/>
    </source>
</evidence>
<dbReference type="InterPro" id="IPR038269">
    <property type="entry name" value="SCAN_sf"/>
</dbReference>
<dbReference type="SUPFAM" id="SSF81296">
    <property type="entry name" value="E set domains"/>
    <property type="match status" value="1"/>
</dbReference>
<feature type="region of interest" description="Disordered" evidence="3">
    <location>
        <begin position="522"/>
        <end position="551"/>
    </location>
</feature>
<proteinExistence type="inferred from homology"/>
<dbReference type="PROSITE" id="PS50804">
    <property type="entry name" value="SCAN_BOX"/>
    <property type="match status" value="1"/>
</dbReference>
<dbReference type="Gene3D" id="1.10.4020.10">
    <property type="entry name" value="DNA breaking-rejoining enzymes"/>
    <property type="match status" value="1"/>
</dbReference>
<name>A0A9Y3VVK1_9CICH</name>